<name>A0A251X253_9RHOB</name>
<dbReference type="OrthoDB" id="7652344at2"/>
<keyword evidence="3" id="KW-1185">Reference proteome</keyword>
<dbReference type="EMBL" id="MSPP01000001">
    <property type="protein sequence ID" value="OUD10692.1"/>
    <property type="molecule type" value="Genomic_DNA"/>
</dbReference>
<feature type="transmembrane region" description="Helical" evidence="1">
    <location>
        <begin position="40"/>
        <end position="60"/>
    </location>
</feature>
<keyword evidence="1" id="KW-0812">Transmembrane</keyword>
<keyword evidence="1" id="KW-0472">Membrane</keyword>
<organism evidence="2 3">
    <name type="scientific">Marivivens niveibacter</name>
    <dbReference type="NCBI Taxonomy" id="1930667"/>
    <lineage>
        <taxon>Bacteria</taxon>
        <taxon>Pseudomonadati</taxon>
        <taxon>Pseudomonadota</taxon>
        <taxon>Alphaproteobacteria</taxon>
        <taxon>Rhodobacterales</taxon>
        <taxon>Paracoccaceae</taxon>
        <taxon>Marivivens group</taxon>
        <taxon>Marivivens</taxon>
    </lineage>
</organism>
<keyword evidence="1" id="KW-1133">Transmembrane helix</keyword>
<reference evidence="2 3" key="1">
    <citation type="submission" date="2016-12" db="EMBL/GenBank/DDBJ databases">
        <title>The draft genome sequence of HSLHS2.</title>
        <authorList>
            <person name="Hu D."/>
            <person name="Wang L."/>
            <person name="Shao Z."/>
        </authorList>
    </citation>
    <scope>NUCLEOTIDE SEQUENCE [LARGE SCALE GENOMIC DNA]</scope>
    <source>
        <strain evidence="2">MCCC 1A06712</strain>
    </source>
</reference>
<accession>A0A251X253</accession>
<protein>
    <submittedName>
        <fullName evidence="2">Uncharacterized protein</fullName>
    </submittedName>
</protein>
<sequence length="64" mass="7261">MTAKVLDFTAKRPGNDFWNAQLEMRLGRIESVVSRVRLQIWILIGSCAAMTVMDGLRIMYEGSI</sequence>
<proteinExistence type="predicted"/>
<gene>
    <name evidence="2" type="ORF">BVC71_04190</name>
</gene>
<dbReference type="Proteomes" id="UP000194664">
    <property type="component" value="Unassembled WGS sequence"/>
</dbReference>
<dbReference type="RefSeq" id="WP_086450341.1">
    <property type="nucleotide sequence ID" value="NZ_MSPP01000001.1"/>
</dbReference>
<evidence type="ECO:0000313" key="2">
    <source>
        <dbReference type="EMBL" id="OUD10692.1"/>
    </source>
</evidence>
<comment type="caution">
    <text evidence="2">The sequence shown here is derived from an EMBL/GenBank/DDBJ whole genome shotgun (WGS) entry which is preliminary data.</text>
</comment>
<dbReference type="AlphaFoldDB" id="A0A251X253"/>
<evidence type="ECO:0000256" key="1">
    <source>
        <dbReference type="SAM" id="Phobius"/>
    </source>
</evidence>
<evidence type="ECO:0000313" key="3">
    <source>
        <dbReference type="Proteomes" id="UP000194664"/>
    </source>
</evidence>